<dbReference type="InterPro" id="IPR036388">
    <property type="entry name" value="WH-like_DNA-bd_sf"/>
</dbReference>
<evidence type="ECO:0000256" key="4">
    <source>
        <dbReference type="ARBA" id="ARBA00023163"/>
    </source>
</evidence>
<dbReference type="Pfam" id="PF03466">
    <property type="entry name" value="LysR_substrate"/>
    <property type="match status" value="1"/>
</dbReference>
<dbReference type="KEGG" id="scyp:JYB88_08765"/>
<comment type="similarity">
    <text evidence="1">Belongs to the LysR transcriptional regulatory family.</text>
</comment>
<dbReference type="InterPro" id="IPR036390">
    <property type="entry name" value="WH_DNA-bd_sf"/>
</dbReference>
<dbReference type="AlphaFoldDB" id="A0A975ALP7"/>
<feature type="domain" description="HTH lysR-type" evidence="5">
    <location>
        <begin position="1"/>
        <end position="59"/>
    </location>
</feature>
<keyword evidence="7" id="KW-1185">Reference proteome</keyword>
<dbReference type="InterPro" id="IPR005119">
    <property type="entry name" value="LysR_subst-bd"/>
</dbReference>
<organism evidence="6 7">
    <name type="scientific">Shewanella cyperi</name>
    <dbReference type="NCBI Taxonomy" id="2814292"/>
    <lineage>
        <taxon>Bacteria</taxon>
        <taxon>Pseudomonadati</taxon>
        <taxon>Pseudomonadota</taxon>
        <taxon>Gammaproteobacteria</taxon>
        <taxon>Alteromonadales</taxon>
        <taxon>Shewanellaceae</taxon>
        <taxon>Shewanella</taxon>
    </lineage>
</organism>
<dbReference type="NCBIfam" id="NF008294">
    <property type="entry name" value="PRK11074.1"/>
    <property type="match status" value="1"/>
</dbReference>
<dbReference type="GO" id="GO:0003700">
    <property type="term" value="F:DNA-binding transcription factor activity"/>
    <property type="evidence" value="ECO:0007669"/>
    <property type="project" value="InterPro"/>
</dbReference>
<evidence type="ECO:0000313" key="6">
    <source>
        <dbReference type="EMBL" id="QSX31677.1"/>
    </source>
</evidence>
<evidence type="ECO:0000313" key="7">
    <source>
        <dbReference type="Proteomes" id="UP000663281"/>
    </source>
</evidence>
<dbReference type="RefSeq" id="WP_207326150.1">
    <property type="nucleotide sequence ID" value="NZ_CP071504.1"/>
</dbReference>
<dbReference type="Pfam" id="PF00126">
    <property type="entry name" value="HTH_1"/>
    <property type="match status" value="1"/>
</dbReference>
<dbReference type="GO" id="GO:0000976">
    <property type="term" value="F:transcription cis-regulatory region binding"/>
    <property type="evidence" value="ECO:0007669"/>
    <property type="project" value="TreeGrafter"/>
</dbReference>
<dbReference type="Gene3D" id="1.10.10.10">
    <property type="entry name" value="Winged helix-like DNA-binding domain superfamily/Winged helix DNA-binding domain"/>
    <property type="match status" value="1"/>
</dbReference>
<dbReference type="SUPFAM" id="SSF53850">
    <property type="entry name" value="Periplasmic binding protein-like II"/>
    <property type="match status" value="1"/>
</dbReference>
<name>A0A975ALP7_9GAMM</name>
<evidence type="ECO:0000259" key="5">
    <source>
        <dbReference type="PROSITE" id="PS50931"/>
    </source>
</evidence>
<proteinExistence type="inferred from homology"/>
<keyword evidence="4" id="KW-0804">Transcription</keyword>
<dbReference type="EMBL" id="CP071504">
    <property type="protein sequence ID" value="QSX31677.1"/>
    <property type="molecule type" value="Genomic_DNA"/>
</dbReference>
<gene>
    <name evidence="6" type="ORF">JYB88_08765</name>
</gene>
<dbReference type="PANTHER" id="PTHR30126">
    <property type="entry name" value="HTH-TYPE TRANSCRIPTIONAL REGULATOR"/>
    <property type="match status" value="1"/>
</dbReference>
<sequence length="300" mass="33101">MLSEQALQLVDTVAQVGSFTAAAAKLNKVPSAISYAIKQIEDELGVALFNRHHRSVSLTLAGEHFVAEARAILKQLDAIKRGTQQVANGWQPRLGIAVDTLVRADRVSLLIADFYRHFDDVELVVSTQVFNGVWESLTLGHSQLAIGATTAIPVGGIYQYRDMGHIGWQFLVSRNHPLAQLDRPLEDEDIRPFAAITVEDTAREIPKRQSPLLDNQRRILVPDWIRAINCFREGLGVGYMPAHLATPFVRAGALIEKSLARPQAPTPCCLAWNGANTSPAITWLLDYLGHGDKLQSDWLS</sequence>
<dbReference type="Proteomes" id="UP000663281">
    <property type="component" value="Chromosome"/>
</dbReference>
<dbReference type="PROSITE" id="PS50931">
    <property type="entry name" value="HTH_LYSR"/>
    <property type="match status" value="1"/>
</dbReference>
<evidence type="ECO:0000256" key="2">
    <source>
        <dbReference type="ARBA" id="ARBA00023015"/>
    </source>
</evidence>
<keyword evidence="2" id="KW-0805">Transcription regulation</keyword>
<evidence type="ECO:0000256" key="1">
    <source>
        <dbReference type="ARBA" id="ARBA00009437"/>
    </source>
</evidence>
<reference evidence="6 7" key="1">
    <citation type="submission" date="2021-03" db="EMBL/GenBank/DDBJ databases">
        <title>Novel species identification of genus Shewanella.</title>
        <authorList>
            <person name="Liu G."/>
            <person name="Zhang Q."/>
        </authorList>
    </citation>
    <scope>NUCLEOTIDE SEQUENCE [LARGE SCALE GENOMIC DNA]</scope>
    <source>
        <strain evidence="6 7">FJAT-53726</strain>
    </source>
</reference>
<dbReference type="Gene3D" id="3.40.190.290">
    <property type="match status" value="1"/>
</dbReference>
<evidence type="ECO:0000256" key="3">
    <source>
        <dbReference type="ARBA" id="ARBA00023125"/>
    </source>
</evidence>
<dbReference type="SUPFAM" id="SSF46785">
    <property type="entry name" value="Winged helix' DNA-binding domain"/>
    <property type="match status" value="1"/>
</dbReference>
<dbReference type="InterPro" id="IPR000847">
    <property type="entry name" value="LysR_HTH_N"/>
</dbReference>
<keyword evidence="3" id="KW-0238">DNA-binding</keyword>
<dbReference type="FunFam" id="1.10.10.10:FF:000001">
    <property type="entry name" value="LysR family transcriptional regulator"/>
    <property type="match status" value="1"/>
</dbReference>
<protein>
    <submittedName>
        <fullName evidence="6">LysR family transcriptional regulator</fullName>
    </submittedName>
</protein>
<accession>A0A975ALP7</accession>
<dbReference type="PANTHER" id="PTHR30126:SF18">
    <property type="entry name" value="LYSR FAMILY TRANSCRIPTIONAL REGULATOR"/>
    <property type="match status" value="1"/>
</dbReference>